<dbReference type="GO" id="GO:0003700">
    <property type="term" value="F:DNA-binding transcription factor activity"/>
    <property type="evidence" value="ECO:0007669"/>
    <property type="project" value="TreeGrafter"/>
</dbReference>
<dbReference type="EMBL" id="FPKR01000005">
    <property type="protein sequence ID" value="SFZ75218.1"/>
    <property type="molecule type" value="Genomic_DNA"/>
</dbReference>
<keyword evidence="2" id="KW-0805">Transcription regulation</keyword>
<evidence type="ECO:0000256" key="3">
    <source>
        <dbReference type="ARBA" id="ARBA00023125"/>
    </source>
</evidence>
<accession>A0A1K2HG32</accession>
<dbReference type="SUPFAM" id="SSF46689">
    <property type="entry name" value="Homeodomain-like"/>
    <property type="match status" value="1"/>
</dbReference>
<dbReference type="InterPro" id="IPR023772">
    <property type="entry name" value="DNA-bd_HTH_TetR-type_CS"/>
</dbReference>
<feature type="DNA-binding region" description="H-T-H motif" evidence="5">
    <location>
        <begin position="97"/>
        <end position="116"/>
    </location>
</feature>
<dbReference type="PROSITE" id="PS01081">
    <property type="entry name" value="HTH_TETR_1"/>
    <property type="match status" value="1"/>
</dbReference>
<reference evidence="7 8" key="1">
    <citation type="submission" date="2016-11" db="EMBL/GenBank/DDBJ databases">
        <authorList>
            <person name="Jaros S."/>
            <person name="Januszkiewicz K."/>
            <person name="Wedrychowicz H."/>
        </authorList>
    </citation>
    <scope>NUCLEOTIDE SEQUENCE [LARGE SCALE GENOMIC DNA]</scope>
    <source>
        <strain evidence="7 8">DSM 18899</strain>
    </source>
</reference>
<dbReference type="Pfam" id="PF13977">
    <property type="entry name" value="TetR_C_6"/>
    <property type="match status" value="1"/>
</dbReference>
<dbReference type="InterPro" id="IPR036271">
    <property type="entry name" value="Tet_transcr_reg_TetR-rel_C_sf"/>
</dbReference>
<dbReference type="PROSITE" id="PS50977">
    <property type="entry name" value="HTH_TETR_2"/>
    <property type="match status" value="1"/>
</dbReference>
<dbReference type="GO" id="GO:0000976">
    <property type="term" value="F:transcription cis-regulatory region binding"/>
    <property type="evidence" value="ECO:0007669"/>
    <property type="project" value="TreeGrafter"/>
</dbReference>
<dbReference type="Pfam" id="PF00440">
    <property type="entry name" value="TetR_N"/>
    <property type="match status" value="1"/>
</dbReference>
<dbReference type="PANTHER" id="PTHR30055:SF241">
    <property type="entry name" value="TRANSCRIPTIONAL REGULATORY PROTEIN"/>
    <property type="match status" value="1"/>
</dbReference>
<keyword evidence="8" id="KW-1185">Reference proteome</keyword>
<dbReference type="PANTHER" id="PTHR30055">
    <property type="entry name" value="HTH-TYPE TRANSCRIPTIONAL REGULATOR RUTR"/>
    <property type="match status" value="1"/>
</dbReference>
<organism evidence="7 8">
    <name type="scientific">Chitinimonas taiwanensis DSM 18899</name>
    <dbReference type="NCBI Taxonomy" id="1121279"/>
    <lineage>
        <taxon>Bacteria</taxon>
        <taxon>Pseudomonadati</taxon>
        <taxon>Pseudomonadota</taxon>
        <taxon>Betaproteobacteria</taxon>
        <taxon>Neisseriales</taxon>
        <taxon>Chitinibacteraceae</taxon>
        <taxon>Chitinimonas</taxon>
    </lineage>
</organism>
<dbReference type="InterPro" id="IPR009057">
    <property type="entry name" value="Homeodomain-like_sf"/>
</dbReference>
<evidence type="ECO:0000259" key="6">
    <source>
        <dbReference type="PROSITE" id="PS50977"/>
    </source>
</evidence>
<sequence>MNHAAQPTPEMDTHAARHAALAALRALATSKPAGEVSYAEIAQAAGLPWQTVKRLLGARELFAALLDGDVPEPPDTRERILESAARVFAQKSYLGASLDEVAADAGLTKGAVYWHFKSKNDLFFALLDSRFQVEFDQHLPEAMAREARQQSPREGTKALLAGVLERVKQDPDWPRLFLEFMGQARDPDVRARLARAYQDSYRLSAGLIVQQHQQRALPAPVDPQLQAIFWSALMDGLIMAWLLNPEQIDLDALMPRMVDMLWQGLDPNNQAPRGGSST</sequence>
<evidence type="ECO:0000256" key="5">
    <source>
        <dbReference type="PROSITE-ProRule" id="PRU00335"/>
    </source>
</evidence>
<protein>
    <submittedName>
        <fullName evidence="7">Transcriptional regulator, TetR family</fullName>
    </submittedName>
</protein>
<dbReference type="InterPro" id="IPR050109">
    <property type="entry name" value="HTH-type_TetR-like_transc_reg"/>
</dbReference>
<evidence type="ECO:0000256" key="4">
    <source>
        <dbReference type="ARBA" id="ARBA00023163"/>
    </source>
</evidence>
<dbReference type="SUPFAM" id="SSF48498">
    <property type="entry name" value="Tetracyclin repressor-like, C-terminal domain"/>
    <property type="match status" value="1"/>
</dbReference>
<keyword evidence="4" id="KW-0804">Transcription</keyword>
<dbReference type="PRINTS" id="PR00455">
    <property type="entry name" value="HTHTETR"/>
</dbReference>
<keyword evidence="1" id="KW-0678">Repressor</keyword>
<dbReference type="STRING" id="1121279.SAMN02745887_01510"/>
<keyword evidence="3 5" id="KW-0238">DNA-binding</keyword>
<evidence type="ECO:0000313" key="8">
    <source>
        <dbReference type="Proteomes" id="UP000186513"/>
    </source>
</evidence>
<dbReference type="InterPro" id="IPR001647">
    <property type="entry name" value="HTH_TetR"/>
</dbReference>
<dbReference type="Gene3D" id="1.10.357.10">
    <property type="entry name" value="Tetracycline Repressor, domain 2"/>
    <property type="match status" value="1"/>
</dbReference>
<gene>
    <name evidence="7" type="ORF">SAMN02745887_01510</name>
</gene>
<proteinExistence type="predicted"/>
<dbReference type="OrthoDB" id="5816932at2"/>
<dbReference type="InterPro" id="IPR039538">
    <property type="entry name" value="BetI_C"/>
</dbReference>
<evidence type="ECO:0000256" key="1">
    <source>
        <dbReference type="ARBA" id="ARBA00022491"/>
    </source>
</evidence>
<evidence type="ECO:0000256" key="2">
    <source>
        <dbReference type="ARBA" id="ARBA00023015"/>
    </source>
</evidence>
<dbReference type="Proteomes" id="UP000186513">
    <property type="component" value="Unassembled WGS sequence"/>
</dbReference>
<name>A0A1K2HG32_9NEIS</name>
<dbReference type="RefSeq" id="WP_139256089.1">
    <property type="nucleotide sequence ID" value="NZ_FPKR01000005.1"/>
</dbReference>
<dbReference type="AlphaFoldDB" id="A0A1K2HG32"/>
<evidence type="ECO:0000313" key="7">
    <source>
        <dbReference type="EMBL" id="SFZ75218.1"/>
    </source>
</evidence>
<feature type="domain" description="HTH tetR-type" evidence="6">
    <location>
        <begin position="74"/>
        <end position="134"/>
    </location>
</feature>